<dbReference type="InterPro" id="IPR003778">
    <property type="entry name" value="CT_A_B"/>
</dbReference>
<sequence length="328" mass="35510">MATVTVLNAGMYTLIQDCGRFGVSDVGLSQGGAADLHSYCWANYLLANEVNAPQLEIIFGQLSLTTDADICCVLTGADCRAVISCNSEPDKTVASWQTFVLQQGETLRLGYPRTGLRTYLAVKGGFKVLPVQGSVSTVVRNQLGGLLQQTEQALKQGLPIAAGDQLAVAEHAPQEGVDKPFSPLAAPSRCIPDYSQETVLRVIESYQVGTFSSAFKTDFFNNDYTVSPNSDRMGCRFDGNPIVEQVESIISEGIAYGAIQIPPDGLPIVMMNDRQTLGGYPKIGCVARVDMAKLAQSPPGKKVMFQRGDVNLLTQEWQQFSRFFGLSF</sequence>
<dbReference type="SUPFAM" id="SSF50891">
    <property type="entry name" value="Cyclophilin-like"/>
    <property type="match status" value="1"/>
</dbReference>
<dbReference type="InterPro" id="IPR052708">
    <property type="entry name" value="PxpC"/>
</dbReference>
<feature type="domain" description="Carboxyltransferase" evidence="4">
    <location>
        <begin position="25"/>
        <end position="323"/>
    </location>
</feature>
<keyword evidence="3" id="KW-0067">ATP-binding</keyword>
<protein>
    <submittedName>
        <fullName evidence="5">Allophanate hydrolase</fullName>
    </submittedName>
</protein>
<keyword evidence="1" id="KW-0547">Nucleotide-binding</keyword>
<dbReference type="Pfam" id="PF02626">
    <property type="entry name" value="CT_A_B"/>
    <property type="match status" value="1"/>
</dbReference>
<dbReference type="EMBL" id="PYLZ01000002">
    <property type="protein sequence ID" value="PSW26099.1"/>
    <property type="molecule type" value="Genomic_DNA"/>
</dbReference>
<dbReference type="SMART" id="SM00797">
    <property type="entry name" value="AHS2"/>
    <property type="match status" value="1"/>
</dbReference>
<dbReference type="NCBIfam" id="TIGR00724">
    <property type="entry name" value="urea_amlyse_rel"/>
    <property type="match status" value="1"/>
</dbReference>
<keyword evidence="2 5" id="KW-0378">Hydrolase</keyword>
<evidence type="ECO:0000313" key="5">
    <source>
        <dbReference type="EMBL" id="PSW26099.1"/>
    </source>
</evidence>
<dbReference type="GO" id="GO:0016787">
    <property type="term" value="F:hydrolase activity"/>
    <property type="evidence" value="ECO:0007669"/>
    <property type="project" value="UniProtKB-KW"/>
</dbReference>
<evidence type="ECO:0000256" key="2">
    <source>
        <dbReference type="ARBA" id="ARBA00022801"/>
    </source>
</evidence>
<comment type="caution">
    <text evidence="5">The sequence shown here is derived from an EMBL/GenBank/DDBJ whole genome shotgun (WGS) entry which is preliminary data.</text>
</comment>
<dbReference type="OrthoDB" id="9768696at2"/>
<keyword evidence="6" id="KW-1185">Reference proteome</keyword>
<evidence type="ECO:0000256" key="3">
    <source>
        <dbReference type="ARBA" id="ARBA00022840"/>
    </source>
</evidence>
<name>A0A2T3PAU7_9GAMM</name>
<dbReference type="RefSeq" id="WP_107302527.1">
    <property type="nucleotide sequence ID" value="NZ_AP024852.1"/>
</dbReference>
<evidence type="ECO:0000256" key="1">
    <source>
        <dbReference type="ARBA" id="ARBA00022741"/>
    </source>
</evidence>
<gene>
    <name evidence="5" type="ORF">C9I94_06015</name>
</gene>
<organism evidence="5 6">
    <name type="scientific">Photobacterium swingsii</name>
    <dbReference type="NCBI Taxonomy" id="680026"/>
    <lineage>
        <taxon>Bacteria</taxon>
        <taxon>Pseudomonadati</taxon>
        <taxon>Pseudomonadota</taxon>
        <taxon>Gammaproteobacteria</taxon>
        <taxon>Vibrionales</taxon>
        <taxon>Vibrionaceae</taxon>
        <taxon>Photobacterium</taxon>
    </lineage>
</organism>
<reference evidence="5 6" key="1">
    <citation type="submission" date="2018-01" db="EMBL/GenBank/DDBJ databases">
        <title>Whole genome sequencing of Histamine producing bacteria.</title>
        <authorList>
            <person name="Butler K."/>
        </authorList>
    </citation>
    <scope>NUCLEOTIDE SEQUENCE [LARGE SCALE GENOMIC DNA]</scope>
    <source>
        <strain evidence="5 6">DSM 24669</strain>
    </source>
</reference>
<evidence type="ECO:0000259" key="4">
    <source>
        <dbReference type="SMART" id="SM00797"/>
    </source>
</evidence>
<dbReference type="InterPro" id="IPR029000">
    <property type="entry name" value="Cyclophilin-like_dom_sf"/>
</dbReference>
<dbReference type="GO" id="GO:0005524">
    <property type="term" value="F:ATP binding"/>
    <property type="evidence" value="ECO:0007669"/>
    <property type="project" value="UniProtKB-KW"/>
</dbReference>
<dbReference type="AlphaFoldDB" id="A0A2T3PAU7"/>
<evidence type="ECO:0000313" key="6">
    <source>
        <dbReference type="Proteomes" id="UP000240481"/>
    </source>
</evidence>
<dbReference type="PANTHER" id="PTHR43309:SF4">
    <property type="entry name" value="CARBOXYLTRANSFERASE DOMAIN-CONTAINING PROTEIN"/>
    <property type="match status" value="1"/>
</dbReference>
<dbReference type="PANTHER" id="PTHR43309">
    <property type="entry name" value="5-OXOPROLINASE SUBUNIT C"/>
    <property type="match status" value="1"/>
</dbReference>
<proteinExistence type="predicted"/>
<dbReference type="Proteomes" id="UP000240481">
    <property type="component" value="Unassembled WGS sequence"/>
</dbReference>
<dbReference type="Gene3D" id="2.40.100.10">
    <property type="entry name" value="Cyclophilin-like"/>
    <property type="match status" value="1"/>
</dbReference>
<accession>A0A2T3PAU7</accession>